<feature type="region of interest" description="Disordered" evidence="1">
    <location>
        <begin position="27"/>
        <end position="47"/>
    </location>
</feature>
<evidence type="ECO:0000313" key="2">
    <source>
        <dbReference type="EMBL" id="KAF2824270.1"/>
    </source>
</evidence>
<accession>A0A6A6ZT77</accession>
<evidence type="ECO:0000256" key="1">
    <source>
        <dbReference type="SAM" id="MobiDB-lite"/>
    </source>
</evidence>
<organism evidence="2 3">
    <name type="scientific">Ophiobolus disseminans</name>
    <dbReference type="NCBI Taxonomy" id="1469910"/>
    <lineage>
        <taxon>Eukaryota</taxon>
        <taxon>Fungi</taxon>
        <taxon>Dikarya</taxon>
        <taxon>Ascomycota</taxon>
        <taxon>Pezizomycotina</taxon>
        <taxon>Dothideomycetes</taxon>
        <taxon>Pleosporomycetidae</taxon>
        <taxon>Pleosporales</taxon>
        <taxon>Pleosporineae</taxon>
        <taxon>Phaeosphaeriaceae</taxon>
        <taxon>Ophiobolus</taxon>
    </lineage>
</organism>
<gene>
    <name evidence="2" type="ORF">CC86DRAFT_297438</name>
</gene>
<feature type="non-terminal residue" evidence="2">
    <location>
        <position position="1"/>
    </location>
</feature>
<dbReference type="EMBL" id="MU006230">
    <property type="protein sequence ID" value="KAF2824270.1"/>
    <property type="molecule type" value="Genomic_DNA"/>
</dbReference>
<sequence length="113" mass="12699">SMAPMLLQVRRTESGEVSPCGIDEMRAAKAAPRHPETSRRRDHHFFDSRPVQQPAQRMVGGARSGACKVTTITGLEGSRPLMQGPQRPRFFPKLSLSVHKVLGFNRRVPFHRL</sequence>
<evidence type="ECO:0000313" key="3">
    <source>
        <dbReference type="Proteomes" id="UP000799424"/>
    </source>
</evidence>
<keyword evidence="3" id="KW-1185">Reference proteome</keyword>
<reference evidence="2" key="1">
    <citation type="journal article" date="2020" name="Stud. Mycol.">
        <title>101 Dothideomycetes genomes: a test case for predicting lifestyles and emergence of pathogens.</title>
        <authorList>
            <person name="Haridas S."/>
            <person name="Albert R."/>
            <person name="Binder M."/>
            <person name="Bloem J."/>
            <person name="Labutti K."/>
            <person name="Salamov A."/>
            <person name="Andreopoulos B."/>
            <person name="Baker S."/>
            <person name="Barry K."/>
            <person name="Bills G."/>
            <person name="Bluhm B."/>
            <person name="Cannon C."/>
            <person name="Castanera R."/>
            <person name="Culley D."/>
            <person name="Daum C."/>
            <person name="Ezra D."/>
            <person name="Gonzalez J."/>
            <person name="Henrissat B."/>
            <person name="Kuo A."/>
            <person name="Liang C."/>
            <person name="Lipzen A."/>
            <person name="Lutzoni F."/>
            <person name="Magnuson J."/>
            <person name="Mondo S."/>
            <person name="Nolan M."/>
            <person name="Ohm R."/>
            <person name="Pangilinan J."/>
            <person name="Park H.-J."/>
            <person name="Ramirez L."/>
            <person name="Alfaro M."/>
            <person name="Sun H."/>
            <person name="Tritt A."/>
            <person name="Yoshinaga Y."/>
            <person name="Zwiers L.-H."/>
            <person name="Turgeon B."/>
            <person name="Goodwin S."/>
            <person name="Spatafora J."/>
            <person name="Crous P."/>
            <person name="Grigoriev I."/>
        </authorList>
    </citation>
    <scope>NUCLEOTIDE SEQUENCE</scope>
    <source>
        <strain evidence="2">CBS 113818</strain>
    </source>
</reference>
<protein>
    <submittedName>
        <fullName evidence="2">Uncharacterized protein</fullName>
    </submittedName>
</protein>
<name>A0A6A6ZT77_9PLEO</name>
<dbReference type="Proteomes" id="UP000799424">
    <property type="component" value="Unassembled WGS sequence"/>
</dbReference>
<dbReference type="AlphaFoldDB" id="A0A6A6ZT77"/>
<proteinExistence type="predicted"/>